<dbReference type="PANTHER" id="PTHR34704:SF1">
    <property type="entry name" value="ATPASE"/>
    <property type="match status" value="1"/>
</dbReference>
<evidence type="ECO:0000313" key="3">
    <source>
        <dbReference type="Proteomes" id="UP000002875"/>
    </source>
</evidence>
<dbReference type="Pfam" id="PF01637">
    <property type="entry name" value="ATPase_2"/>
    <property type="match status" value="1"/>
</dbReference>
<keyword evidence="3" id="KW-1185">Reference proteome</keyword>
<dbReference type="InterPro" id="IPR027417">
    <property type="entry name" value="P-loop_NTPase"/>
</dbReference>
<geneLocation type="plasmid" evidence="2 3">
    <name>pEMTOL01</name>
</geneLocation>
<sequence length="476" mass="55132">MIIGRIGEQKEMNQLLESQNADLLMVTGRRRVGKTFLINNVYVDNFVFKFTGTQHANRANQLKKFAEKLSDFSKEPIDAFQPKNWHEAFSLLKKYLLGLRKTKRRKVLFFDEFPWIDHKKSGFLEEFGYWWNDWASTQNLLVVISGSATSWMVRKIIQHRGGLHNRVTQRIHLEPFTLSETKTFIKTINKGISDYDILQIYMCMGGVPLYLSQLKAGESAAQAIHRICFSKTGLLRTEFEDVYASLFDNYQNHVAVIRALAQKWSGLTRTEIAQISKLADGGSLNRILEDLEESSFIMKIQPLFNQKKDVIYRLADEYSRFYLHFIDGKKYGTIEDWLKFQTTSSIYQTWQGYAFETICIKHAEAIKKCLGISGIQTSVNSFYKKGNDTIRGFQIDMLISRADNAINLCEIKFYNGTIRFNEKLANNLREKRSLFKELSGTKCSVFNTMITTYGIDKSFYNSSEIDNEITMNSLFE</sequence>
<dbReference type="InterPro" id="IPR011579">
    <property type="entry name" value="ATPase_dom"/>
</dbReference>
<protein>
    <submittedName>
        <fullName evidence="2">ATPase</fullName>
    </submittedName>
</protein>
<dbReference type="EMBL" id="CP002962">
    <property type="protein sequence ID" value="AFK05573.1"/>
    <property type="molecule type" value="Genomic_DNA"/>
</dbReference>
<dbReference type="Gene3D" id="3.40.50.300">
    <property type="entry name" value="P-loop containing nucleotide triphosphate hydrolases"/>
    <property type="match status" value="1"/>
</dbReference>
<proteinExistence type="predicted"/>
<organism evidence="2 3">
    <name type="scientific">Emticicia oligotrophica (strain DSM 17448 / CIP 109782 / MTCC 6937 / GPTSA100-15)</name>
    <dbReference type="NCBI Taxonomy" id="929562"/>
    <lineage>
        <taxon>Bacteria</taxon>
        <taxon>Pseudomonadati</taxon>
        <taxon>Bacteroidota</taxon>
        <taxon>Cytophagia</taxon>
        <taxon>Cytophagales</taxon>
        <taxon>Leadbetterellaceae</taxon>
        <taxon>Emticicia</taxon>
    </lineage>
</organism>
<reference evidence="2 3" key="1">
    <citation type="submission" date="2011-07" db="EMBL/GenBank/DDBJ databases">
        <title>The complete genome of plasmid 1 of Emticicia oligotrophica DSM 17448.</title>
        <authorList>
            <consortium name="US DOE Joint Genome Institute (JGI-PGF)"/>
            <person name="Lucas S."/>
            <person name="Han J."/>
            <person name="Lapidus A."/>
            <person name="Bruce D."/>
            <person name="Goodwin L."/>
            <person name="Pitluck S."/>
            <person name="Peters L."/>
            <person name="Kyrpides N."/>
            <person name="Mavromatis K."/>
            <person name="Ivanova N."/>
            <person name="Ovchinnikova G."/>
            <person name="Teshima H."/>
            <person name="Detter J.C."/>
            <person name="Tapia R."/>
            <person name="Han C."/>
            <person name="Land M."/>
            <person name="Hauser L."/>
            <person name="Markowitz V."/>
            <person name="Cheng J.-F."/>
            <person name="Hugenholtz P."/>
            <person name="Woyke T."/>
            <person name="Wu D."/>
            <person name="Tindall B."/>
            <person name="Pomrenke H."/>
            <person name="Brambilla E."/>
            <person name="Klenk H.-P."/>
            <person name="Eisen J.A."/>
        </authorList>
    </citation>
    <scope>NUCLEOTIDE SEQUENCE [LARGE SCALE GENOMIC DNA]</scope>
    <source>
        <strain evidence="3">DSM 17448 / GPTSA100-15</strain>
        <plasmid evidence="2 3">pEMTOL01</plasmid>
    </source>
</reference>
<accession>A0ABN4ASI2</accession>
<dbReference type="Proteomes" id="UP000002875">
    <property type="component" value="Plasmid pEMTOL01"/>
</dbReference>
<evidence type="ECO:0000259" key="1">
    <source>
        <dbReference type="Pfam" id="PF01637"/>
    </source>
</evidence>
<evidence type="ECO:0000313" key="2">
    <source>
        <dbReference type="EMBL" id="AFK05573.1"/>
    </source>
</evidence>
<name>A0ABN4ASI2_EMTOG</name>
<gene>
    <name evidence="2" type="ordered locus">Emtol_0306</name>
</gene>
<feature type="domain" description="ATPase" evidence="1">
    <location>
        <begin position="8"/>
        <end position="214"/>
    </location>
</feature>
<dbReference type="SUPFAM" id="SSF52540">
    <property type="entry name" value="P-loop containing nucleoside triphosphate hydrolases"/>
    <property type="match status" value="1"/>
</dbReference>
<dbReference type="PANTHER" id="PTHR34704">
    <property type="entry name" value="ATPASE"/>
    <property type="match status" value="1"/>
</dbReference>
<keyword evidence="2" id="KW-0614">Plasmid</keyword>